<dbReference type="Proteomes" id="UP000269352">
    <property type="component" value="Unassembled WGS sequence"/>
</dbReference>
<keyword evidence="1" id="KW-0812">Transmembrane</keyword>
<evidence type="ECO:0000313" key="2">
    <source>
        <dbReference type="EMBL" id="GBR73064.1"/>
    </source>
</evidence>
<keyword evidence="1" id="KW-0472">Membrane</keyword>
<evidence type="ECO:0000256" key="1">
    <source>
        <dbReference type="SAM" id="Phobius"/>
    </source>
</evidence>
<comment type="caution">
    <text evidence="2">The sequence shown here is derived from an EMBL/GenBank/DDBJ whole genome shotgun (WGS) entry which is preliminary data.</text>
</comment>
<gene>
    <name evidence="2" type="ORF">NO1_0515</name>
</gene>
<reference evidence="2 3" key="1">
    <citation type="journal article" date="2019" name="ISME J.">
        <title>Genome analyses of uncultured TG2/ZB3 bacteria in 'Margulisbacteria' specifically attached to ectosymbiotic spirochetes of protists in the termite gut.</title>
        <authorList>
            <person name="Utami Y.D."/>
            <person name="Kuwahara H."/>
            <person name="Igai K."/>
            <person name="Murakami T."/>
            <person name="Sugaya K."/>
            <person name="Morikawa T."/>
            <person name="Nagura Y."/>
            <person name="Yuki M."/>
            <person name="Deevong P."/>
            <person name="Inoue T."/>
            <person name="Kihara K."/>
            <person name="Lo N."/>
            <person name="Yamada A."/>
            <person name="Ohkuma M."/>
            <person name="Hongoh Y."/>
        </authorList>
    </citation>
    <scope>NUCLEOTIDE SEQUENCE [LARGE SCALE GENOMIC DNA]</scope>
    <source>
        <strain evidence="2">NkOx7-01</strain>
    </source>
</reference>
<name>A0A388TBH0_TERA1</name>
<evidence type="ECO:0000313" key="3">
    <source>
        <dbReference type="Proteomes" id="UP000269352"/>
    </source>
</evidence>
<proteinExistence type="predicted"/>
<dbReference type="AlphaFoldDB" id="A0A388TBH0"/>
<dbReference type="EMBL" id="BGZN01000005">
    <property type="protein sequence ID" value="GBR73064.1"/>
    <property type="molecule type" value="Genomic_DNA"/>
</dbReference>
<accession>A0A388TBH0</accession>
<keyword evidence="3" id="KW-1185">Reference proteome</keyword>
<feature type="transmembrane region" description="Helical" evidence="1">
    <location>
        <begin position="16"/>
        <end position="42"/>
    </location>
</feature>
<sequence length="69" mass="8323">MYPADTLANRRSVGRIMLIFISTYMVDICIDFFWGLFVISLLRKKNYYDNMRSLLRDFLVMQAELWLYA</sequence>
<organism evidence="2 3">
    <name type="scientific">Termititenax aidoneus</name>
    <dbReference type="NCBI Taxonomy" id="2218524"/>
    <lineage>
        <taxon>Bacteria</taxon>
        <taxon>Bacillati</taxon>
        <taxon>Candidatus Margulisiibacteriota</taxon>
        <taxon>Candidatus Termititenacia</taxon>
        <taxon>Candidatus Termititenacales</taxon>
        <taxon>Candidatus Termititenacaceae</taxon>
        <taxon>Candidatus Termititenax</taxon>
    </lineage>
</organism>
<protein>
    <submittedName>
        <fullName evidence="2">Uncharacterized protein</fullName>
    </submittedName>
</protein>
<keyword evidence="1" id="KW-1133">Transmembrane helix</keyword>